<dbReference type="InterPro" id="IPR003673">
    <property type="entry name" value="CoA-Trfase_fam_III"/>
</dbReference>
<dbReference type="SUPFAM" id="SSF89796">
    <property type="entry name" value="CoA-transferase family III (CaiB/BaiF)"/>
    <property type="match status" value="1"/>
</dbReference>
<evidence type="ECO:0000256" key="1">
    <source>
        <dbReference type="ARBA" id="ARBA00008383"/>
    </source>
</evidence>
<dbReference type="Gene3D" id="3.30.1540.10">
    <property type="entry name" value="formyl-coa transferase, domain 3"/>
    <property type="match status" value="2"/>
</dbReference>
<dbReference type="EMBL" id="VMNW02000007">
    <property type="protein sequence ID" value="KAA9164444.1"/>
    <property type="molecule type" value="Genomic_DNA"/>
</dbReference>
<organism evidence="3 4">
    <name type="scientific">Amycolatopsis acidicola</name>
    <dbReference type="NCBI Taxonomy" id="2596893"/>
    <lineage>
        <taxon>Bacteria</taxon>
        <taxon>Bacillati</taxon>
        <taxon>Actinomycetota</taxon>
        <taxon>Actinomycetes</taxon>
        <taxon>Pseudonocardiales</taxon>
        <taxon>Pseudonocardiaceae</taxon>
        <taxon>Amycolatopsis</taxon>
    </lineage>
</organism>
<comment type="similarity">
    <text evidence="1">Belongs to the CoA-transferase III family.</text>
</comment>
<sequence>MSEVFGEVGWLRGLRVVEVTTGVAAPLIGRVLAELGAEVVKVESRAKIDVNRARLPRPDDPEGFPADEAFQLLHEANADKKSVTLNLKTAEGKELFRKLLSDADLFIENFAPGWLERLGMPVATLLEEFPRLIIVSASGYGQTGPLRTQRAYAPVMTSLAGIEGLIGYSDGEVVGCSALALADLNCTFNGVFLALAALYGRRKTGRGQHADISQTEACVSLIGEAFVEQQLDGAVPRPRGNQGPEDEPWSVLPTADEDEWVAAGAEIPAPAERPDRETLLGRLRERGLECAPVLSPAAVAADERFAERGFLQRVAHPHPLIGELTITSVPWQLDGVVPKVGAPAPCLGQDNEEVFGRYLGAREFGDYEANGVFH</sequence>
<protein>
    <submittedName>
        <fullName evidence="3">CoA transferase</fullName>
    </submittedName>
</protein>
<proteinExistence type="inferred from homology"/>
<name>A0A5N0VG73_9PSEU</name>
<dbReference type="InterPro" id="IPR023606">
    <property type="entry name" value="CoA-Trfase_III_dom_1_sf"/>
</dbReference>
<keyword evidence="2 3" id="KW-0808">Transferase</keyword>
<dbReference type="PANTHER" id="PTHR48228">
    <property type="entry name" value="SUCCINYL-COA--D-CITRAMALATE COA-TRANSFERASE"/>
    <property type="match status" value="1"/>
</dbReference>
<keyword evidence="4" id="KW-1185">Reference proteome</keyword>
<dbReference type="RefSeq" id="WP_144752991.1">
    <property type="nucleotide sequence ID" value="NZ_VMNW02000007.1"/>
</dbReference>
<dbReference type="InterPro" id="IPR044855">
    <property type="entry name" value="CoA-Trfase_III_dom3_sf"/>
</dbReference>
<dbReference type="PANTHER" id="PTHR48228:SF6">
    <property type="entry name" value="L-CARNITINE COA-TRANSFERASE"/>
    <property type="match status" value="1"/>
</dbReference>
<accession>A0A5N0VG73</accession>
<dbReference type="Gene3D" id="3.40.50.10540">
    <property type="entry name" value="Crotonobetainyl-coa:carnitine coa-transferase, domain 1"/>
    <property type="match status" value="2"/>
</dbReference>
<evidence type="ECO:0000256" key="2">
    <source>
        <dbReference type="ARBA" id="ARBA00022679"/>
    </source>
</evidence>
<dbReference type="GO" id="GO:0016740">
    <property type="term" value="F:transferase activity"/>
    <property type="evidence" value="ECO:0007669"/>
    <property type="project" value="UniProtKB-KW"/>
</dbReference>
<dbReference type="OrthoDB" id="9797653at2"/>
<comment type="caution">
    <text evidence="3">The sequence shown here is derived from an EMBL/GenBank/DDBJ whole genome shotgun (WGS) entry which is preliminary data.</text>
</comment>
<dbReference type="AlphaFoldDB" id="A0A5N0VG73"/>
<dbReference type="Pfam" id="PF02515">
    <property type="entry name" value="CoA_transf_3"/>
    <property type="match status" value="2"/>
</dbReference>
<gene>
    <name evidence="3" type="ORF">FPZ12_007590</name>
</gene>
<evidence type="ECO:0000313" key="3">
    <source>
        <dbReference type="EMBL" id="KAA9164444.1"/>
    </source>
</evidence>
<evidence type="ECO:0000313" key="4">
    <source>
        <dbReference type="Proteomes" id="UP000319769"/>
    </source>
</evidence>
<dbReference type="InterPro" id="IPR050509">
    <property type="entry name" value="CoA-transferase_III"/>
</dbReference>
<dbReference type="Proteomes" id="UP000319769">
    <property type="component" value="Unassembled WGS sequence"/>
</dbReference>
<reference evidence="3" key="1">
    <citation type="submission" date="2019-09" db="EMBL/GenBank/DDBJ databases">
        <authorList>
            <person name="Teo W.F.A."/>
            <person name="Duangmal K."/>
        </authorList>
    </citation>
    <scope>NUCLEOTIDE SEQUENCE [LARGE SCALE GENOMIC DNA]</scope>
    <source>
        <strain evidence="3">K81G1</strain>
    </source>
</reference>